<dbReference type="Pfam" id="PF18029">
    <property type="entry name" value="Glyoxalase_6"/>
    <property type="match status" value="1"/>
</dbReference>
<evidence type="ECO:0000259" key="1">
    <source>
        <dbReference type="PROSITE" id="PS51819"/>
    </source>
</evidence>
<proteinExistence type="predicted"/>
<dbReference type="CDD" id="cd06587">
    <property type="entry name" value="VOC"/>
    <property type="match status" value="1"/>
</dbReference>
<evidence type="ECO:0000313" key="2">
    <source>
        <dbReference type="EMBL" id="MFD0739997.1"/>
    </source>
</evidence>
<reference evidence="3" key="1">
    <citation type="journal article" date="2019" name="Int. J. Syst. Evol. Microbiol.">
        <title>The Global Catalogue of Microorganisms (GCM) 10K type strain sequencing project: providing services to taxonomists for standard genome sequencing and annotation.</title>
        <authorList>
            <consortium name="The Broad Institute Genomics Platform"/>
            <consortium name="The Broad Institute Genome Sequencing Center for Infectious Disease"/>
            <person name="Wu L."/>
            <person name="Ma J."/>
        </authorList>
    </citation>
    <scope>NUCLEOTIDE SEQUENCE [LARGE SCALE GENOMIC DNA]</scope>
    <source>
        <strain evidence="3">CCUG 55491</strain>
    </source>
</reference>
<dbReference type="Proteomes" id="UP001597090">
    <property type="component" value="Unassembled WGS sequence"/>
</dbReference>
<dbReference type="InterPro" id="IPR041581">
    <property type="entry name" value="Glyoxalase_6"/>
</dbReference>
<evidence type="ECO:0000313" key="3">
    <source>
        <dbReference type="Proteomes" id="UP001597090"/>
    </source>
</evidence>
<dbReference type="RefSeq" id="WP_386813031.1">
    <property type="nucleotide sequence ID" value="NZ_JBHTIH010000006.1"/>
</dbReference>
<dbReference type="InterPro" id="IPR037523">
    <property type="entry name" value="VOC_core"/>
</dbReference>
<dbReference type="InterPro" id="IPR052164">
    <property type="entry name" value="Anthracycline_SecMetBiosynth"/>
</dbReference>
<keyword evidence="3" id="KW-1185">Reference proteome</keyword>
<accession>A0ABW2YU49</accession>
<comment type="caution">
    <text evidence="2">The sequence shown here is derived from an EMBL/GenBank/DDBJ whole genome shotgun (WGS) entry which is preliminary data.</text>
</comment>
<dbReference type="PROSITE" id="PS51819">
    <property type="entry name" value="VOC"/>
    <property type="match status" value="1"/>
</dbReference>
<dbReference type="EMBL" id="JBHTIH010000006">
    <property type="protein sequence ID" value="MFD0739997.1"/>
    <property type="molecule type" value="Genomic_DNA"/>
</dbReference>
<dbReference type="SUPFAM" id="SSF54593">
    <property type="entry name" value="Glyoxalase/Bleomycin resistance protein/Dihydroxybiphenyl dioxygenase"/>
    <property type="match status" value="1"/>
</dbReference>
<organism evidence="2 3">
    <name type="scientific">Lysobacter koreensis</name>
    <dbReference type="NCBI Taxonomy" id="266122"/>
    <lineage>
        <taxon>Bacteria</taxon>
        <taxon>Pseudomonadati</taxon>
        <taxon>Pseudomonadota</taxon>
        <taxon>Gammaproteobacteria</taxon>
        <taxon>Lysobacterales</taxon>
        <taxon>Lysobacteraceae</taxon>
        <taxon>Lysobacter</taxon>
    </lineage>
</organism>
<feature type="domain" description="VOC" evidence="1">
    <location>
        <begin position="10"/>
        <end position="132"/>
    </location>
</feature>
<dbReference type="InterPro" id="IPR029068">
    <property type="entry name" value="Glyas_Bleomycin-R_OHBP_Dase"/>
</dbReference>
<protein>
    <submittedName>
        <fullName evidence="2">VOC family protein</fullName>
    </submittedName>
</protein>
<dbReference type="PANTHER" id="PTHR33993:SF5">
    <property type="entry name" value="GLYOXALASE"/>
    <property type="match status" value="1"/>
</dbReference>
<dbReference type="PANTHER" id="PTHR33993">
    <property type="entry name" value="GLYOXALASE-RELATED"/>
    <property type="match status" value="1"/>
</dbReference>
<sequence>MADTKPRVHGLGGVFFKSDNPEQLSAWYAKHLGFGVEDWGGALFHWNRIEGQDAPTGERGCTVWSPFKASTEYFAPSDKPFMLNFRVDDLDATLAALREEGCNVLERGEDSEQGKFGYVMDPEGHLVELWQPNPNDPSQAPA</sequence>
<dbReference type="Gene3D" id="3.10.180.10">
    <property type="entry name" value="2,3-Dihydroxybiphenyl 1,2-Dioxygenase, domain 1"/>
    <property type="match status" value="1"/>
</dbReference>
<gene>
    <name evidence="2" type="ORF">ACFQZQ_11995</name>
</gene>
<name>A0ABW2YU49_9GAMM</name>